<dbReference type="InterPro" id="IPR050208">
    <property type="entry name" value="MHC_class-I_related"/>
</dbReference>
<dbReference type="InterPro" id="IPR011161">
    <property type="entry name" value="MHC_I-like_Ag-recog"/>
</dbReference>
<dbReference type="Proteomes" id="UP000265040">
    <property type="component" value="Chromosome 11"/>
</dbReference>
<feature type="domain" description="MHC class I-like antigen recognition-like" evidence="4">
    <location>
        <begin position="19"/>
        <end position="193"/>
    </location>
</feature>
<accession>A0A3Q1JRY6</accession>
<evidence type="ECO:0000313" key="5">
    <source>
        <dbReference type="Ensembl" id="ENSATEP00000033624.3"/>
    </source>
</evidence>
<feature type="chain" id="PRO_5043803380" description="MHC class I-like antigen recognition-like domain-containing protein" evidence="3">
    <location>
        <begin position="18"/>
        <end position="227"/>
    </location>
</feature>
<dbReference type="FunFam" id="3.30.500.10:FF:000001">
    <property type="entry name" value="H-2 class I histocompatibility antigen, alpha chain"/>
    <property type="match status" value="1"/>
</dbReference>
<dbReference type="GO" id="GO:0009897">
    <property type="term" value="C:external side of plasma membrane"/>
    <property type="evidence" value="ECO:0007669"/>
    <property type="project" value="TreeGrafter"/>
</dbReference>
<keyword evidence="1" id="KW-0325">Glycoprotein</keyword>
<dbReference type="GO" id="GO:0006955">
    <property type="term" value="P:immune response"/>
    <property type="evidence" value="ECO:0007669"/>
    <property type="project" value="TreeGrafter"/>
</dbReference>
<dbReference type="PRINTS" id="PR01638">
    <property type="entry name" value="MHCCLASSI"/>
</dbReference>
<protein>
    <recommendedName>
        <fullName evidence="4">MHC class I-like antigen recognition-like domain-containing protein</fullName>
    </recommendedName>
</protein>
<proteinExistence type="inferred from homology"/>
<dbReference type="AlphaFoldDB" id="A0A3Q1JRY6"/>
<name>A0A3Q1JRY6_ANATE</name>
<organism evidence="5 6">
    <name type="scientific">Anabas testudineus</name>
    <name type="common">Climbing perch</name>
    <name type="synonym">Anthias testudineus</name>
    <dbReference type="NCBI Taxonomy" id="64144"/>
    <lineage>
        <taxon>Eukaryota</taxon>
        <taxon>Metazoa</taxon>
        <taxon>Chordata</taxon>
        <taxon>Craniata</taxon>
        <taxon>Vertebrata</taxon>
        <taxon>Euteleostomi</taxon>
        <taxon>Actinopterygii</taxon>
        <taxon>Neopterygii</taxon>
        <taxon>Teleostei</taxon>
        <taxon>Neoteleostei</taxon>
        <taxon>Acanthomorphata</taxon>
        <taxon>Anabantaria</taxon>
        <taxon>Anabantiformes</taxon>
        <taxon>Anabantoidei</taxon>
        <taxon>Anabantidae</taxon>
        <taxon>Anabas</taxon>
    </lineage>
</organism>
<dbReference type="PANTHER" id="PTHR16675">
    <property type="entry name" value="MHC CLASS I-RELATED"/>
    <property type="match status" value="1"/>
</dbReference>
<feature type="signal peptide" evidence="3">
    <location>
        <begin position="1"/>
        <end position="17"/>
    </location>
</feature>
<sequence length="227" mass="26446">MKTVIFVVLLWIHSSAAVTHSLRYSYTGSSQVPNLPEYQSVGLVNEVQISHCDSNTNRNVPKQDWMSLLDEDPLYWEQQTEICLSNQPLVKANIYTAQQRFNQTCGIHILQYMYGCEWDDETGEVNGYLQVGYDGEDFIAFDIRKQTWIAPTPQAVFTKHKWDNDRASTQQTVYYLNQICPERLEKYVNYGKSSRLRTGIKSQEHMSFICFMFFPSVPQPLIIYTWP</sequence>
<dbReference type="GeneTree" id="ENSGT01120000271828"/>
<dbReference type="Gene3D" id="3.30.500.10">
    <property type="entry name" value="MHC class I-like antigen recognition-like"/>
    <property type="match status" value="1"/>
</dbReference>
<evidence type="ECO:0000259" key="4">
    <source>
        <dbReference type="Pfam" id="PF00129"/>
    </source>
</evidence>
<keyword evidence="3" id="KW-0732">Signal</keyword>
<dbReference type="Pfam" id="PF00129">
    <property type="entry name" value="MHC_I"/>
    <property type="match status" value="1"/>
</dbReference>
<evidence type="ECO:0000256" key="1">
    <source>
        <dbReference type="ARBA" id="ARBA00023180"/>
    </source>
</evidence>
<evidence type="ECO:0000256" key="3">
    <source>
        <dbReference type="SAM" id="SignalP"/>
    </source>
</evidence>
<dbReference type="GO" id="GO:0005615">
    <property type="term" value="C:extracellular space"/>
    <property type="evidence" value="ECO:0007669"/>
    <property type="project" value="TreeGrafter"/>
</dbReference>
<dbReference type="Ensembl" id="ENSATET00000034113.3">
    <property type="protein sequence ID" value="ENSATEP00000033624.3"/>
    <property type="gene ID" value="ENSATEG00000021118.3"/>
</dbReference>
<dbReference type="InterPro" id="IPR001039">
    <property type="entry name" value="MHC_I_a_a1/a2"/>
</dbReference>
<evidence type="ECO:0000256" key="2">
    <source>
        <dbReference type="RuleBase" id="RU004439"/>
    </source>
</evidence>
<evidence type="ECO:0000313" key="6">
    <source>
        <dbReference type="Proteomes" id="UP000265040"/>
    </source>
</evidence>
<dbReference type="PANTHER" id="PTHR16675:SF237">
    <property type="entry name" value="MHC CLASS I ANTIGEN TRANSCRIPT VARIANT 1-RELATED"/>
    <property type="match status" value="1"/>
</dbReference>
<reference evidence="5" key="3">
    <citation type="submission" date="2025-09" db="UniProtKB">
        <authorList>
            <consortium name="Ensembl"/>
        </authorList>
    </citation>
    <scope>IDENTIFICATION</scope>
</reference>
<keyword evidence="6" id="KW-1185">Reference proteome</keyword>
<comment type="similarity">
    <text evidence="2">Belongs to the MHC class I family.</text>
</comment>
<reference evidence="5" key="2">
    <citation type="submission" date="2025-08" db="UniProtKB">
        <authorList>
            <consortium name="Ensembl"/>
        </authorList>
    </citation>
    <scope>IDENTIFICATION</scope>
</reference>
<reference evidence="5" key="1">
    <citation type="submission" date="2021-04" db="EMBL/GenBank/DDBJ databases">
        <authorList>
            <consortium name="Wellcome Sanger Institute Data Sharing"/>
        </authorList>
    </citation>
    <scope>NUCLEOTIDE SEQUENCE [LARGE SCALE GENOMIC DNA]</scope>
</reference>
<dbReference type="SUPFAM" id="SSF54452">
    <property type="entry name" value="MHC antigen-recognition domain"/>
    <property type="match status" value="1"/>
</dbReference>
<dbReference type="InterPro" id="IPR037055">
    <property type="entry name" value="MHC_I-like_Ag-recog_sf"/>
</dbReference>
<dbReference type="InterPro" id="IPR011162">
    <property type="entry name" value="MHC_I/II-like_Ag-recog"/>
</dbReference>